<keyword evidence="1 2" id="KW-0238">DNA-binding</keyword>
<dbReference type="GO" id="GO:0000976">
    <property type="term" value="F:transcription cis-regulatory region binding"/>
    <property type="evidence" value="ECO:0007669"/>
    <property type="project" value="TreeGrafter"/>
</dbReference>
<feature type="compositionally biased region" description="Low complexity" evidence="3">
    <location>
        <begin position="27"/>
        <end position="36"/>
    </location>
</feature>
<dbReference type="RefSeq" id="WP_122230322.1">
    <property type="nucleotide sequence ID" value="NZ_RDQO01000004.1"/>
</dbReference>
<dbReference type="Pfam" id="PF00440">
    <property type="entry name" value="TetR_N"/>
    <property type="match status" value="1"/>
</dbReference>
<reference evidence="5 6" key="1">
    <citation type="submission" date="2018-10" db="EMBL/GenBank/DDBJ databases">
        <title>Draft genome of Cortibacter populi DSM10536.</title>
        <authorList>
            <person name="Bernier A.-M."/>
            <person name="Bernard K."/>
        </authorList>
    </citation>
    <scope>NUCLEOTIDE SEQUENCE [LARGE SCALE GENOMIC DNA]</scope>
    <source>
        <strain evidence="5 6">DSM 105136</strain>
    </source>
</reference>
<proteinExistence type="predicted"/>
<accession>A0A3M6QRA6</accession>
<dbReference type="SUPFAM" id="SSF48498">
    <property type="entry name" value="Tetracyclin repressor-like, C-terminal domain"/>
    <property type="match status" value="1"/>
</dbReference>
<organism evidence="5 6">
    <name type="scientific">Corticibacter populi</name>
    <dbReference type="NCBI Taxonomy" id="1550736"/>
    <lineage>
        <taxon>Bacteria</taxon>
        <taxon>Pseudomonadati</taxon>
        <taxon>Pseudomonadota</taxon>
        <taxon>Betaproteobacteria</taxon>
        <taxon>Burkholderiales</taxon>
        <taxon>Comamonadaceae</taxon>
        <taxon>Corticibacter</taxon>
    </lineage>
</organism>
<dbReference type="PROSITE" id="PS50977">
    <property type="entry name" value="HTH_TETR_2"/>
    <property type="match status" value="1"/>
</dbReference>
<evidence type="ECO:0000256" key="2">
    <source>
        <dbReference type="PROSITE-ProRule" id="PRU00335"/>
    </source>
</evidence>
<dbReference type="Pfam" id="PF08362">
    <property type="entry name" value="TetR_C_3"/>
    <property type="match status" value="1"/>
</dbReference>
<dbReference type="InterPro" id="IPR013573">
    <property type="entry name" value="Tscrpt_reg_YcdC_C"/>
</dbReference>
<dbReference type="PANTHER" id="PTHR30055">
    <property type="entry name" value="HTH-TYPE TRANSCRIPTIONAL REGULATOR RUTR"/>
    <property type="match status" value="1"/>
</dbReference>
<dbReference type="InterPro" id="IPR050109">
    <property type="entry name" value="HTH-type_TetR-like_transc_reg"/>
</dbReference>
<dbReference type="Gene3D" id="1.10.10.60">
    <property type="entry name" value="Homeodomain-like"/>
    <property type="match status" value="1"/>
</dbReference>
<dbReference type="OrthoDB" id="6860332at2"/>
<evidence type="ECO:0000256" key="1">
    <source>
        <dbReference type="ARBA" id="ARBA00023125"/>
    </source>
</evidence>
<dbReference type="InterPro" id="IPR009057">
    <property type="entry name" value="Homeodomain-like_sf"/>
</dbReference>
<evidence type="ECO:0000256" key="3">
    <source>
        <dbReference type="SAM" id="MobiDB-lite"/>
    </source>
</evidence>
<dbReference type="GO" id="GO:0045892">
    <property type="term" value="P:negative regulation of DNA-templated transcription"/>
    <property type="evidence" value="ECO:0007669"/>
    <property type="project" value="InterPro"/>
</dbReference>
<evidence type="ECO:0000313" key="5">
    <source>
        <dbReference type="EMBL" id="RMX04932.1"/>
    </source>
</evidence>
<dbReference type="GO" id="GO:0003700">
    <property type="term" value="F:DNA-binding transcription factor activity"/>
    <property type="evidence" value="ECO:0007669"/>
    <property type="project" value="TreeGrafter"/>
</dbReference>
<dbReference type="Gene3D" id="1.10.357.10">
    <property type="entry name" value="Tetracycline Repressor, domain 2"/>
    <property type="match status" value="1"/>
</dbReference>
<comment type="caution">
    <text evidence="5">The sequence shown here is derived from an EMBL/GenBank/DDBJ whole genome shotgun (WGS) entry which is preliminary data.</text>
</comment>
<evidence type="ECO:0000313" key="6">
    <source>
        <dbReference type="Proteomes" id="UP000278006"/>
    </source>
</evidence>
<dbReference type="AlphaFoldDB" id="A0A3M6QRA6"/>
<gene>
    <name evidence="5" type="primary">rutR</name>
    <name evidence="5" type="ORF">D8I35_13820</name>
</gene>
<dbReference type="InterPro" id="IPR001647">
    <property type="entry name" value="HTH_TetR"/>
</dbReference>
<evidence type="ECO:0000259" key="4">
    <source>
        <dbReference type="PROSITE" id="PS50977"/>
    </source>
</evidence>
<dbReference type="InterPro" id="IPR036271">
    <property type="entry name" value="Tet_transcr_reg_TetR-rel_C_sf"/>
</dbReference>
<dbReference type="EMBL" id="RDQO01000004">
    <property type="protein sequence ID" value="RMX04932.1"/>
    <property type="molecule type" value="Genomic_DNA"/>
</dbReference>
<sequence length="255" mass="28778">MRKRTQQAEDFPEQRTPSSRPAATPGRASTESARAASSRRRQRKVEEKRRAITEAALDQFSRFGLHGTSLDQIATLADVSKTNLLYYFSNKEDLYVKVLHEHLTWWLVPLEGFSDEQDPQQVVGDYIRRKLEASRDQPQASRLFCLEMIQGAPLLSPILVSELNDLVRRKATVIRNWVERGAMAPVDPYHFIFALWATTQHYADFAVQVEAVTGRTLQDADFFEETVQNVQRIVLHGALANTPVGPAMLDQAGAG</sequence>
<name>A0A3M6QRA6_9BURK</name>
<keyword evidence="6" id="KW-1185">Reference proteome</keyword>
<dbReference type="Proteomes" id="UP000278006">
    <property type="component" value="Unassembled WGS sequence"/>
</dbReference>
<dbReference type="SUPFAM" id="SSF46689">
    <property type="entry name" value="Homeodomain-like"/>
    <property type="match status" value="1"/>
</dbReference>
<feature type="domain" description="HTH tetR-type" evidence="4">
    <location>
        <begin position="46"/>
        <end position="106"/>
    </location>
</feature>
<feature type="region of interest" description="Disordered" evidence="3">
    <location>
        <begin position="1"/>
        <end position="48"/>
    </location>
</feature>
<feature type="DNA-binding region" description="H-T-H motif" evidence="2">
    <location>
        <begin position="69"/>
        <end position="88"/>
    </location>
</feature>
<dbReference type="PANTHER" id="PTHR30055:SF196">
    <property type="entry name" value="HTH-TYPE TRANSCRIPTIONAL REGULATOR RUTR"/>
    <property type="match status" value="1"/>
</dbReference>
<dbReference type="NCBIfam" id="NF011584">
    <property type="entry name" value="PRK15008.1"/>
    <property type="match status" value="1"/>
</dbReference>
<protein>
    <submittedName>
        <fullName evidence="5">HTH-type transcriptional regulator RutR</fullName>
    </submittedName>
</protein>